<protein>
    <submittedName>
        <fullName evidence="3">Kinase-like domain-containing protein</fullName>
    </submittedName>
</protein>
<dbReference type="Proteomes" id="UP000720189">
    <property type="component" value="Unassembled WGS sequence"/>
</dbReference>
<dbReference type="AlphaFoldDB" id="A0A9P9GRR5"/>
<dbReference type="OrthoDB" id="9992527at2759"/>
<name>A0A9P9GRR5_FUSRE</name>
<comment type="caution">
    <text evidence="3">The sequence shown here is derived from an EMBL/GenBank/DDBJ whole genome shotgun (WGS) entry which is preliminary data.</text>
</comment>
<dbReference type="Pfam" id="PF00069">
    <property type="entry name" value="Pkinase"/>
    <property type="match status" value="1"/>
</dbReference>
<sequence length="757" mass="86417">MNHKLEVDFRDWVGSQTRIGINGSGDEANYISAIQLKSYWSLGKVREIISNIDPPIAVSIDTIRKEYLRVFSILVFISQSRDIILFLELAINDRNLPLRGGSLPKEWHGKLDNVVKHQWPFCPWEFTEDESDQRKLQTEQILPIQYQESLREGLASARIRKVIIDNDCRRSIPREVVFKIYESVDAKQLYDREAAVYTRLRRINIMSITKCYGSLAYTNKGIIILEYAPKGSLLDLFKTQPPVDWKDLKRLWMSLLELFQGLYVLHNPDRSDSKSLSGIHQDIQPANILVFHGDTDSPYDVSFKLADFGLAEIVKIVEGEGAIVPVDNEGNRMYSAPEAYPNYKIQSEVRPHLNSLVDLWSLGAVFSDFLVWSIGGPQYRKEYRKMRNKAISKLPHVTERGFDACFHDGIERLPAVDDFHKRVLKVKRQGDFVSLAMSDLILKFMMVEPELRLLARQGKGHAVKMIEDAQAGSNPKRAKTPDNVTSTITKGQIQSSLPGQRVSYFGGRKVSVEEVYEELKRKSNWKFFKKHRSQPSEAGMSLPGMQGARNKINLHGGRDQIFVIDNHESMREHMGNVAVTAKVISYSVKVSDQDGMDLYFASDSCNPQKCQNSSDVENKIRNKETVSGFCDMKKCLEDVMDRVKENGTQPTGIYIFTDAIWDPVHKHEVETVIHEAIELLVENNKKPTDLMFQFIQFGRDTEGSGRLQFLDDDCTGRHKGVVYDIVDTKNYDDHVPEIIMGSICEHTDNKNRVQTSI</sequence>
<evidence type="ECO:0000259" key="2">
    <source>
        <dbReference type="PROSITE" id="PS50011"/>
    </source>
</evidence>
<dbReference type="PROSITE" id="PS50011">
    <property type="entry name" value="PROTEIN_KINASE_DOM"/>
    <property type="match status" value="1"/>
</dbReference>
<dbReference type="RefSeq" id="XP_046047697.1">
    <property type="nucleotide sequence ID" value="XM_046193259.1"/>
</dbReference>
<proteinExistence type="predicted"/>
<dbReference type="PANTHER" id="PTHR24359:SF1">
    <property type="entry name" value="INHIBITOR OF NUCLEAR FACTOR KAPPA-B KINASE EPSILON SUBUNIT HOMOLOG 1-RELATED"/>
    <property type="match status" value="1"/>
</dbReference>
<dbReference type="PANTHER" id="PTHR24359">
    <property type="entry name" value="SERINE/THREONINE-PROTEIN KINASE SBK1"/>
    <property type="match status" value="1"/>
</dbReference>
<dbReference type="EMBL" id="JAGMUX010000011">
    <property type="protein sequence ID" value="KAH7244474.1"/>
    <property type="molecule type" value="Genomic_DNA"/>
</dbReference>
<evidence type="ECO:0000256" key="1">
    <source>
        <dbReference type="SAM" id="MobiDB-lite"/>
    </source>
</evidence>
<evidence type="ECO:0000313" key="4">
    <source>
        <dbReference type="Proteomes" id="UP000720189"/>
    </source>
</evidence>
<keyword evidence="3" id="KW-0808">Transferase</keyword>
<keyword evidence="4" id="KW-1185">Reference proteome</keyword>
<dbReference type="InterPro" id="IPR000719">
    <property type="entry name" value="Prot_kinase_dom"/>
</dbReference>
<feature type="domain" description="Protein kinase" evidence="2">
    <location>
        <begin position="144"/>
        <end position="464"/>
    </location>
</feature>
<dbReference type="Gene3D" id="1.10.510.10">
    <property type="entry name" value="Transferase(Phosphotransferase) domain 1"/>
    <property type="match status" value="1"/>
</dbReference>
<dbReference type="SUPFAM" id="SSF56112">
    <property type="entry name" value="Protein kinase-like (PK-like)"/>
    <property type="match status" value="1"/>
</dbReference>
<evidence type="ECO:0000313" key="3">
    <source>
        <dbReference type="EMBL" id="KAH7244474.1"/>
    </source>
</evidence>
<dbReference type="SMART" id="SM00220">
    <property type="entry name" value="S_TKc"/>
    <property type="match status" value="1"/>
</dbReference>
<gene>
    <name evidence="3" type="ORF">BKA55DRAFT_573977</name>
</gene>
<dbReference type="GO" id="GO:0004674">
    <property type="term" value="F:protein serine/threonine kinase activity"/>
    <property type="evidence" value="ECO:0007669"/>
    <property type="project" value="TreeGrafter"/>
</dbReference>
<organism evidence="3 4">
    <name type="scientific">Fusarium redolens</name>
    <dbReference type="NCBI Taxonomy" id="48865"/>
    <lineage>
        <taxon>Eukaryota</taxon>
        <taxon>Fungi</taxon>
        <taxon>Dikarya</taxon>
        <taxon>Ascomycota</taxon>
        <taxon>Pezizomycotina</taxon>
        <taxon>Sordariomycetes</taxon>
        <taxon>Hypocreomycetidae</taxon>
        <taxon>Hypocreales</taxon>
        <taxon>Nectriaceae</taxon>
        <taxon>Fusarium</taxon>
        <taxon>Fusarium redolens species complex</taxon>
    </lineage>
</organism>
<dbReference type="InterPro" id="IPR011009">
    <property type="entry name" value="Kinase-like_dom_sf"/>
</dbReference>
<feature type="region of interest" description="Disordered" evidence="1">
    <location>
        <begin position="470"/>
        <end position="492"/>
    </location>
</feature>
<reference evidence="3" key="1">
    <citation type="journal article" date="2021" name="Nat. Commun.">
        <title>Genetic determinants of endophytism in the Arabidopsis root mycobiome.</title>
        <authorList>
            <person name="Mesny F."/>
            <person name="Miyauchi S."/>
            <person name="Thiergart T."/>
            <person name="Pickel B."/>
            <person name="Atanasova L."/>
            <person name="Karlsson M."/>
            <person name="Huettel B."/>
            <person name="Barry K.W."/>
            <person name="Haridas S."/>
            <person name="Chen C."/>
            <person name="Bauer D."/>
            <person name="Andreopoulos W."/>
            <person name="Pangilinan J."/>
            <person name="LaButti K."/>
            <person name="Riley R."/>
            <person name="Lipzen A."/>
            <person name="Clum A."/>
            <person name="Drula E."/>
            <person name="Henrissat B."/>
            <person name="Kohler A."/>
            <person name="Grigoriev I.V."/>
            <person name="Martin F.M."/>
            <person name="Hacquard S."/>
        </authorList>
    </citation>
    <scope>NUCLEOTIDE SEQUENCE</scope>
    <source>
        <strain evidence="3">MPI-CAGE-AT-0023</strain>
    </source>
</reference>
<accession>A0A9P9GRR5</accession>
<keyword evidence="3" id="KW-0418">Kinase</keyword>
<dbReference type="GeneID" id="70223213"/>
<dbReference type="GO" id="GO:0005524">
    <property type="term" value="F:ATP binding"/>
    <property type="evidence" value="ECO:0007669"/>
    <property type="project" value="InterPro"/>
</dbReference>
<feature type="compositionally biased region" description="Polar residues" evidence="1">
    <location>
        <begin position="482"/>
        <end position="492"/>
    </location>
</feature>